<evidence type="ECO:0000313" key="2">
    <source>
        <dbReference type="Proteomes" id="UP000605392"/>
    </source>
</evidence>
<dbReference type="Proteomes" id="UP000605392">
    <property type="component" value="Unassembled WGS sequence"/>
</dbReference>
<accession>A0ACB5PRX7</accession>
<comment type="caution">
    <text evidence="1">The sequence shown here is derived from an EMBL/GenBank/DDBJ whole genome shotgun (WGS) entry which is preliminary data.</text>
</comment>
<organism evidence="1 2">
    <name type="scientific">Hymenobacter qilianensis</name>
    <dbReference type="NCBI Taxonomy" id="1385715"/>
    <lineage>
        <taxon>Bacteria</taxon>
        <taxon>Pseudomonadati</taxon>
        <taxon>Bacteroidota</taxon>
        <taxon>Cytophagia</taxon>
        <taxon>Cytophagales</taxon>
        <taxon>Hymenobacteraceae</taxon>
        <taxon>Hymenobacter</taxon>
    </lineage>
</organism>
<reference evidence="1 2" key="1">
    <citation type="journal article" date="2019" name="Int. J. Syst. Evol. Microbiol.">
        <title>The Global Catalogue of Microorganisms (GCM) 10K type strain sequencing project: providing services to taxonomists for standard genome sequencing and annotation.</title>
        <authorList>
            <consortium name="The Broad Institute Genomics Platform"/>
            <consortium name="The Broad Institute Genome Sequencing Center for Infectious Disease"/>
            <person name="Wu L."/>
            <person name="Ma J."/>
        </authorList>
    </citation>
    <scope>NUCLEOTIDE SEQUENCE [LARGE SCALE GENOMIC DNA]</scope>
    <source>
        <strain evidence="1 2">CGMCC 1.12720</strain>
    </source>
</reference>
<dbReference type="EMBL" id="BMFN01000002">
    <property type="protein sequence ID" value="GGF65784.1"/>
    <property type="molecule type" value="Genomic_DNA"/>
</dbReference>
<sequence>MSLTTLPVDSIRAHFPALRPSSQHKPYIFFDGPGGTQMAQQALDAMVNYISGGMANLHGMFGTSQATDELLEEGRRGMADFLNCQPQEVAFGQNMTSLAFAIARSLGGFIQPGDEILVTEIDHRANVDPWVTLAKDRGAVVKFIPVNPETFTLELNQLDKLLTTRTKLVAVSMSSNVTGTVTPVEDIIRRAKAVNALVVLDAVHAAPHLPIDFQALGADILFCSAYKFFGPHLGIAVVSAALFEQLPVYKLAPAPAHIPDKLETGTQNHEAIAGLLGALDFIQTLGTGATRKQRLRTAMEAIEKQEVEQALMLEEFLQNLPPVRLYRAPTDTRKTPTLAFTLDGVNSRDAAAWFADNYNMCIAHGHFYASTMADKLQVNELGGWLRIGLAPYNTPEEIELFKTALLAFIDIHYKP</sequence>
<keyword evidence="2" id="KW-1185">Reference proteome</keyword>
<protein>
    <submittedName>
        <fullName evidence="1">Cysteine desulfurase-like protein</fullName>
    </submittedName>
</protein>
<name>A0ACB5PRX7_9BACT</name>
<gene>
    <name evidence="1" type="ORF">GCM10011375_20950</name>
</gene>
<evidence type="ECO:0000313" key="1">
    <source>
        <dbReference type="EMBL" id="GGF65784.1"/>
    </source>
</evidence>
<proteinExistence type="predicted"/>